<accession>A0A9Q0YUE9</accession>
<protein>
    <submittedName>
        <fullName evidence="8">Complement factor H</fullName>
    </submittedName>
</protein>
<dbReference type="InterPro" id="IPR035976">
    <property type="entry name" value="Sushi/SCR/CCP_sf"/>
</dbReference>
<comment type="caution">
    <text evidence="5">Lacks conserved residue(s) required for the propagation of feature annotation.</text>
</comment>
<dbReference type="AlphaFoldDB" id="A0A9Q0YUE9"/>
<evidence type="ECO:0000256" key="1">
    <source>
        <dbReference type="ARBA" id="ARBA00004328"/>
    </source>
</evidence>
<evidence type="ECO:0000256" key="4">
    <source>
        <dbReference type="ARBA" id="ARBA00023157"/>
    </source>
</evidence>
<dbReference type="PROSITE" id="PS50923">
    <property type="entry name" value="SUSHI"/>
    <property type="match status" value="2"/>
</dbReference>
<evidence type="ECO:0000313" key="8">
    <source>
        <dbReference type="EMBL" id="KAJ8026971.1"/>
    </source>
</evidence>
<feature type="chain" id="PRO_5040165581" evidence="6">
    <location>
        <begin position="27"/>
        <end position="423"/>
    </location>
</feature>
<dbReference type="SUPFAM" id="SSF57535">
    <property type="entry name" value="Complement control module/SCR domain"/>
    <property type="match status" value="4"/>
</dbReference>
<feature type="domain" description="Sushi" evidence="7">
    <location>
        <begin position="100"/>
        <end position="160"/>
    </location>
</feature>
<evidence type="ECO:0000256" key="5">
    <source>
        <dbReference type="PROSITE-ProRule" id="PRU00302"/>
    </source>
</evidence>
<reference evidence="8" key="1">
    <citation type="submission" date="2021-10" db="EMBL/GenBank/DDBJ databases">
        <title>Tropical sea cucumber genome reveals ecological adaptation and Cuvierian tubules defense mechanism.</title>
        <authorList>
            <person name="Chen T."/>
        </authorList>
    </citation>
    <scope>NUCLEOTIDE SEQUENCE</scope>
    <source>
        <strain evidence="8">Nanhai2018</strain>
        <tissue evidence="8">Muscle</tissue>
    </source>
</reference>
<organism evidence="8 9">
    <name type="scientific">Holothuria leucospilota</name>
    <name type="common">Black long sea cucumber</name>
    <name type="synonym">Mertensiothuria leucospilota</name>
    <dbReference type="NCBI Taxonomy" id="206669"/>
    <lineage>
        <taxon>Eukaryota</taxon>
        <taxon>Metazoa</taxon>
        <taxon>Echinodermata</taxon>
        <taxon>Eleutherozoa</taxon>
        <taxon>Echinozoa</taxon>
        <taxon>Holothuroidea</taxon>
        <taxon>Aspidochirotacea</taxon>
        <taxon>Aspidochirotida</taxon>
        <taxon>Holothuriidae</taxon>
        <taxon>Holothuria</taxon>
    </lineage>
</organism>
<dbReference type="SMART" id="SM00032">
    <property type="entry name" value="CCP"/>
    <property type="match status" value="4"/>
</dbReference>
<keyword evidence="9" id="KW-1185">Reference proteome</keyword>
<dbReference type="Pfam" id="PF00084">
    <property type="entry name" value="Sushi"/>
    <property type="match status" value="1"/>
</dbReference>
<dbReference type="PANTHER" id="PTHR45785">
    <property type="entry name" value="COMPLEMENT FACTOR H-RELATED"/>
    <property type="match status" value="1"/>
</dbReference>
<feature type="disulfide bond" evidence="5">
    <location>
        <begin position="102"/>
        <end position="145"/>
    </location>
</feature>
<name>A0A9Q0YUE9_HOLLE</name>
<keyword evidence="2 5" id="KW-0768">Sushi</keyword>
<proteinExistence type="predicted"/>
<evidence type="ECO:0000256" key="2">
    <source>
        <dbReference type="ARBA" id="ARBA00022659"/>
    </source>
</evidence>
<evidence type="ECO:0000259" key="7">
    <source>
        <dbReference type="PROSITE" id="PS50923"/>
    </source>
</evidence>
<dbReference type="OrthoDB" id="9984531at2759"/>
<gene>
    <name evidence="8" type="ORF">HOLleu_31962</name>
</gene>
<dbReference type="InterPro" id="IPR000436">
    <property type="entry name" value="Sushi_SCR_CCP_dom"/>
</dbReference>
<dbReference type="PANTHER" id="PTHR45785:SF2">
    <property type="entry name" value="COMPLEMENT FACTOR H-RELATED"/>
    <property type="match status" value="1"/>
</dbReference>
<dbReference type="InterPro" id="IPR051503">
    <property type="entry name" value="ComplSys_Reg/VirEntry_Med"/>
</dbReference>
<comment type="subcellular location">
    <subcellularLocation>
        <location evidence="1">Virion</location>
    </subcellularLocation>
</comment>
<feature type="domain" description="Sushi" evidence="7">
    <location>
        <begin position="297"/>
        <end position="366"/>
    </location>
</feature>
<dbReference type="Proteomes" id="UP001152320">
    <property type="component" value="Chromosome 16"/>
</dbReference>
<dbReference type="EMBL" id="JAIZAY010000016">
    <property type="protein sequence ID" value="KAJ8026971.1"/>
    <property type="molecule type" value="Genomic_DNA"/>
</dbReference>
<keyword evidence="3 6" id="KW-0732">Signal</keyword>
<evidence type="ECO:0000256" key="6">
    <source>
        <dbReference type="SAM" id="SignalP"/>
    </source>
</evidence>
<comment type="caution">
    <text evidence="8">The sequence shown here is derived from an EMBL/GenBank/DDBJ whole genome shotgun (WGS) entry which is preliminary data.</text>
</comment>
<keyword evidence="4 5" id="KW-1015">Disulfide bond</keyword>
<sequence>MKNCKVSRVILTTVFILMYKILVVKAASCDPATQCELDASLMDPDVTCTATPYGSTADPCYGTWSSFSGCVCGPDYRISATGVTYWCYSGGSWDPDIYGLKCYAPCIPDAKDPAIPSANPVLDSGVVEYSCPTGYSELGDKQVTCNDGVWDDHTIFECLAPCNFPNSSIPTDETVTEPVAHGTSVSFTCIDGYIPTDTWVSSCEDGTFDTDVVCTIEQCASDQCELDDELFQDRVVYSTPTRYGNSAPPVYCYGEWSYIESFSCTGDKWVVRPVTTTTYCVEDGNSNFNWDHDIYNLTCHEPCTVLSGIPSDVVTKDHEGKTTSLFEHEQYVTYDCADSTATLLGVKTATCADGKWDNEAIPECFDACNFPQNAHSTRGKTEPVAHGDTVILQCDDGYEPRDTETSQCQDGTLSPTLTCTVSV</sequence>
<feature type="signal peptide" evidence="6">
    <location>
        <begin position="1"/>
        <end position="26"/>
    </location>
</feature>
<dbReference type="Gene3D" id="2.10.70.10">
    <property type="entry name" value="Complement Module, domain 1"/>
    <property type="match status" value="4"/>
</dbReference>
<feature type="disulfide bond" evidence="5">
    <location>
        <begin position="131"/>
        <end position="158"/>
    </location>
</feature>
<evidence type="ECO:0000256" key="3">
    <source>
        <dbReference type="ARBA" id="ARBA00022729"/>
    </source>
</evidence>
<evidence type="ECO:0000313" key="9">
    <source>
        <dbReference type="Proteomes" id="UP001152320"/>
    </source>
</evidence>